<name>A0A0B1TPL7_OESDE</name>
<evidence type="ECO:0000256" key="1">
    <source>
        <dbReference type="SAM" id="Phobius"/>
    </source>
</evidence>
<keyword evidence="1" id="KW-0812">Transmembrane</keyword>
<keyword evidence="1" id="KW-1133">Transmembrane helix</keyword>
<sequence>MSWRVSTNVQMANVICSMLLITVFHTCVFVIEGVSLNERTREYEIIRIDETYDVRRDVVRRISFTAFGRSYVALLTPSSDAFNIHSRIKIGDSIATSFDGSHNYRGYLEENPRYTVVVSRLWPSVYIGTVFAGHDSISLEPASPHFPAADDRDVLVLRSNNISSSFFSHLGRDGVSVPLQVIKRFLNRFFFVAVSLLLEISYEV</sequence>
<dbReference type="EMBL" id="KN549218">
    <property type="protein sequence ID" value="KHJ99493.1"/>
    <property type="molecule type" value="Genomic_DNA"/>
</dbReference>
<reference evidence="2 3" key="1">
    <citation type="submission" date="2014-03" db="EMBL/GenBank/DDBJ databases">
        <title>Draft genome of the hookworm Oesophagostomum dentatum.</title>
        <authorList>
            <person name="Mitreva M."/>
        </authorList>
    </citation>
    <scope>NUCLEOTIDE SEQUENCE [LARGE SCALE GENOMIC DNA]</scope>
    <source>
        <strain evidence="2 3">OD-Hann</strain>
    </source>
</reference>
<dbReference type="Proteomes" id="UP000053660">
    <property type="component" value="Unassembled WGS sequence"/>
</dbReference>
<keyword evidence="3" id="KW-1185">Reference proteome</keyword>
<accession>A0A0B1TPL7</accession>
<organism evidence="2 3">
    <name type="scientific">Oesophagostomum dentatum</name>
    <name type="common">Nodular worm</name>
    <dbReference type="NCBI Taxonomy" id="61180"/>
    <lineage>
        <taxon>Eukaryota</taxon>
        <taxon>Metazoa</taxon>
        <taxon>Ecdysozoa</taxon>
        <taxon>Nematoda</taxon>
        <taxon>Chromadorea</taxon>
        <taxon>Rhabditida</taxon>
        <taxon>Rhabditina</taxon>
        <taxon>Rhabditomorpha</taxon>
        <taxon>Strongyloidea</taxon>
        <taxon>Strongylidae</taxon>
        <taxon>Oesophagostomum</taxon>
    </lineage>
</organism>
<proteinExistence type="predicted"/>
<feature type="transmembrane region" description="Helical" evidence="1">
    <location>
        <begin position="12"/>
        <end position="31"/>
    </location>
</feature>
<dbReference type="AlphaFoldDB" id="A0A0B1TPL7"/>
<evidence type="ECO:0000313" key="3">
    <source>
        <dbReference type="Proteomes" id="UP000053660"/>
    </source>
</evidence>
<evidence type="ECO:0000313" key="2">
    <source>
        <dbReference type="EMBL" id="KHJ99493.1"/>
    </source>
</evidence>
<keyword evidence="1" id="KW-0472">Membrane</keyword>
<gene>
    <name evidence="2" type="ORF">OESDEN_00529</name>
</gene>
<protein>
    <submittedName>
        <fullName evidence="2">Uncharacterized protein</fullName>
    </submittedName>
</protein>